<evidence type="ECO:0000256" key="6">
    <source>
        <dbReference type="ARBA" id="ARBA00023004"/>
    </source>
</evidence>
<keyword evidence="3" id="KW-0349">Heme</keyword>
<evidence type="ECO:0000256" key="4">
    <source>
        <dbReference type="ARBA" id="ARBA00022692"/>
    </source>
</evidence>
<protein>
    <recommendedName>
        <fullName evidence="9">Rhodanese domain-containing protein</fullName>
    </recommendedName>
</protein>
<feature type="transmembrane region" description="Helical" evidence="8">
    <location>
        <begin position="25"/>
        <end position="44"/>
    </location>
</feature>
<feature type="transmembrane region" description="Helical" evidence="8">
    <location>
        <begin position="88"/>
        <end position="106"/>
    </location>
</feature>
<keyword evidence="3" id="KW-0479">Metal-binding</keyword>
<dbReference type="GO" id="GO:0010181">
    <property type="term" value="F:FMN binding"/>
    <property type="evidence" value="ECO:0007669"/>
    <property type="project" value="TreeGrafter"/>
</dbReference>
<dbReference type="GO" id="GO:0020037">
    <property type="term" value="F:heme binding"/>
    <property type="evidence" value="ECO:0007669"/>
    <property type="project" value="TreeGrafter"/>
</dbReference>
<keyword evidence="7 8" id="KW-0472">Membrane</keyword>
<evidence type="ECO:0000259" key="9">
    <source>
        <dbReference type="PROSITE" id="PS50206"/>
    </source>
</evidence>
<feature type="domain" description="Rhodanese" evidence="9">
    <location>
        <begin position="4"/>
        <end position="34"/>
    </location>
</feature>
<keyword evidence="6" id="KW-0408">Iron</keyword>
<evidence type="ECO:0000256" key="5">
    <source>
        <dbReference type="ARBA" id="ARBA00022989"/>
    </source>
</evidence>
<dbReference type="GO" id="GO:0016679">
    <property type="term" value="F:oxidoreductase activity, acting on diphenols and related substances as donors"/>
    <property type="evidence" value="ECO:0007669"/>
    <property type="project" value="TreeGrafter"/>
</dbReference>
<dbReference type="PANTHER" id="PTHR36964:SF1">
    <property type="entry name" value="PROTEIN-METHIONINE-SULFOXIDE REDUCTASE HEME-BINDING SUBUNIT MSRQ"/>
    <property type="match status" value="1"/>
</dbReference>
<feature type="transmembrane region" description="Helical" evidence="8">
    <location>
        <begin position="149"/>
        <end position="165"/>
    </location>
</feature>
<dbReference type="Pfam" id="PF01794">
    <property type="entry name" value="Ferric_reduct"/>
    <property type="match status" value="1"/>
</dbReference>
<evidence type="ECO:0000313" key="10">
    <source>
        <dbReference type="EMBL" id="ADI19782.1"/>
    </source>
</evidence>
<sequence>MLWALMLEQLGPDPAKVLMKGTGEWALRGLALVLLATPMAKFGWSGLFRYRRMLGLCVFLYVSLHLLLFAQVYVGWSATLLFEELQERPYVLVGFTAWLMLLPLALTSTHRARRALGRRWRQLHRLIYPATVLAWLHLLWLARSDWGEALVYGAVLGVLLGWRMRRRQH</sequence>
<dbReference type="InterPro" id="IPR022837">
    <property type="entry name" value="MsrQ-like"/>
</dbReference>
<evidence type="ECO:0000256" key="8">
    <source>
        <dbReference type="SAM" id="Phobius"/>
    </source>
</evidence>
<dbReference type="InterPro" id="IPR001763">
    <property type="entry name" value="Rhodanese-like_dom"/>
</dbReference>
<evidence type="ECO:0000256" key="1">
    <source>
        <dbReference type="ARBA" id="ARBA00004141"/>
    </source>
</evidence>
<reference evidence="10" key="1">
    <citation type="journal article" date="2011" name="Environ. Microbiol.">
        <title>Time-series analyses of Monterey Bay coastal microbial picoplankton using a 'genome proxy' microarray.</title>
        <authorList>
            <person name="Rich V.I."/>
            <person name="Pham V.D."/>
            <person name="Eppley J."/>
            <person name="Shi Y."/>
            <person name="DeLong E.F."/>
        </authorList>
    </citation>
    <scope>NUCLEOTIDE SEQUENCE</scope>
</reference>
<feature type="transmembrane region" description="Helical" evidence="8">
    <location>
        <begin position="126"/>
        <end position="143"/>
    </location>
</feature>
<name>E0XZE1_9GAMM</name>
<evidence type="ECO:0000256" key="3">
    <source>
        <dbReference type="ARBA" id="ARBA00022617"/>
    </source>
</evidence>
<keyword evidence="2" id="KW-0813">Transport</keyword>
<evidence type="ECO:0000256" key="2">
    <source>
        <dbReference type="ARBA" id="ARBA00022448"/>
    </source>
</evidence>
<keyword evidence="4 8" id="KW-0812">Transmembrane</keyword>
<dbReference type="PANTHER" id="PTHR36964">
    <property type="entry name" value="PROTEIN-METHIONINE-SULFOXIDE REDUCTASE HEME-BINDING SUBUNIT MSRQ"/>
    <property type="match status" value="1"/>
</dbReference>
<dbReference type="GO" id="GO:0005886">
    <property type="term" value="C:plasma membrane"/>
    <property type="evidence" value="ECO:0007669"/>
    <property type="project" value="TreeGrafter"/>
</dbReference>
<evidence type="ECO:0000256" key="7">
    <source>
        <dbReference type="ARBA" id="ARBA00023136"/>
    </source>
</evidence>
<proteinExistence type="predicted"/>
<dbReference type="EMBL" id="GU474932">
    <property type="protein sequence ID" value="ADI19782.1"/>
    <property type="molecule type" value="Genomic_DNA"/>
</dbReference>
<dbReference type="PROSITE" id="PS50206">
    <property type="entry name" value="RHODANESE_3"/>
    <property type="match status" value="1"/>
</dbReference>
<dbReference type="AlphaFoldDB" id="E0XZE1"/>
<organism evidence="10">
    <name type="scientific">uncultured gamma proteobacterium EB000_37F04</name>
    <dbReference type="NCBI Taxonomy" id="710971"/>
    <lineage>
        <taxon>Bacteria</taxon>
        <taxon>Pseudomonadati</taxon>
        <taxon>Pseudomonadota</taxon>
        <taxon>Gammaproteobacteria</taxon>
        <taxon>environmental samples</taxon>
    </lineage>
</organism>
<feature type="transmembrane region" description="Helical" evidence="8">
    <location>
        <begin position="56"/>
        <end position="76"/>
    </location>
</feature>
<keyword evidence="5 8" id="KW-1133">Transmembrane helix</keyword>
<accession>E0XZE1</accession>
<comment type="subcellular location">
    <subcellularLocation>
        <location evidence="1">Membrane</location>
        <topology evidence="1">Multi-pass membrane protein</topology>
    </subcellularLocation>
</comment>
<dbReference type="InterPro" id="IPR013130">
    <property type="entry name" value="Fe3_Rdtase_TM_dom"/>
</dbReference>